<reference evidence="1 3" key="2">
    <citation type="journal article" date="2005" name="J. Bacteriol.">
        <title>The genome of S-PM2, a 'photosynthetic' T4-type bacteriophage that infects marine Synechococcus strains.</title>
        <authorList>
            <person name="Mann N.H."/>
            <person name="Clokie M.R."/>
            <person name="Millard A."/>
            <person name="Cook A."/>
            <person name="Wilson W.H."/>
            <person name="Wheatley P.J."/>
            <person name="Letarov A."/>
            <person name="Krisch H.M."/>
        </authorList>
    </citation>
    <scope>NUCLEOTIDE SEQUENCE</scope>
</reference>
<proteinExistence type="predicted"/>
<protein>
    <submittedName>
        <fullName evidence="1">Hypothetical-Protein / belonging to T4-LIKE GC: 749</fullName>
    </submittedName>
</protein>
<evidence type="ECO:0000313" key="1">
    <source>
        <dbReference type="EMBL" id="CAF34066.1"/>
    </source>
</evidence>
<dbReference type="GeneID" id="3260418"/>
<gene>
    <name evidence="2" type="ORF">S-PM2d002</name>
    <name evidence="1" type="ORF">S-PM2p002</name>
</gene>
<reference evidence="2" key="4">
    <citation type="submission" date="2015-02" db="EMBL/GenBank/DDBJ databases">
        <authorList>
            <person name="Chooi Y.-H."/>
        </authorList>
    </citation>
    <scope>NUCLEOTIDE SEQUENCE</scope>
</reference>
<dbReference type="KEGG" id="vg:3260418"/>
<evidence type="ECO:0000313" key="4">
    <source>
        <dbReference type="Proteomes" id="UP000246186"/>
    </source>
</evidence>
<dbReference type="EMBL" id="LN828717">
    <property type="protein sequence ID" value="CFW42135.1"/>
    <property type="molecule type" value="Genomic_DNA"/>
</dbReference>
<reference evidence="1 3" key="1">
    <citation type="journal article" date="2004" name="Proc. Natl. Acad. Sci. U.S.A.">
        <title>Genetic organization of the psbAD region in phages infecting marine Synechococcus strains.</title>
        <authorList>
            <person name="Millard A."/>
            <person name="Clokie M.R."/>
            <person name="Shub D.A."/>
            <person name="Mann N.H."/>
        </authorList>
    </citation>
    <scope>NUCLEOTIDE SEQUENCE [LARGE SCALE GENOMIC DNA]</scope>
</reference>
<dbReference type="RefSeq" id="YP_195036.1">
    <property type="nucleotide sequence ID" value="NC_006820.1"/>
</dbReference>
<dbReference type="OrthoDB" id="28543at10239"/>
<evidence type="ECO:0000313" key="3">
    <source>
        <dbReference type="Proteomes" id="UP000000994"/>
    </source>
</evidence>
<dbReference type="Proteomes" id="UP000246186">
    <property type="component" value="Genome"/>
</dbReference>
<reference evidence="2 4" key="3">
    <citation type="journal article" date="2015" name="PLoS ONE">
        <title>Spontaneous Deletion of an "ORFanage" Region Facilitates Host Adaptation in a "Photosynthetic" Cyanophage.</title>
        <authorList>
            <person name="Puxty R.J."/>
            <person name="Perez-Sepulveda B."/>
            <person name="Rihtman B."/>
            <person name="Evans D.J."/>
            <person name="Millard A.D."/>
            <person name="Scanlan D.J."/>
        </authorList>
    </citation>
    <scope>NUCLEOTIDE SEQUENCE [LARGE SCALE GENOMIC DNA]</scope>
</reference>
<organismHost>
    <name type="scientific">Synechococcus</name>
    <dbReference type="NCBI Taxonomy" id="1129"/>
</organismHost>
<keyword evidence="3" id="KW-1185">Reference proteome</keyword>
<sequence length="44" mass="5465">MYETMFDPAEMTEDERLRLIYEADYYMPSNEIYEVLPEDLFDEF</sequence>
<organism evidence="1 3">
    <name type="scientific">Synechococcus phage S-PM2</name>
    <dbReference type="NCBI Taxonomy" id="238854"/>
    <lineage>
        <taxon>Viruses</taxon>
        <taxon>Duplodnaviria</taxon>
        <taxon>Heunggongvirae</taxon>
        <taxon>Uroviricota</taxon>
        <taxon>Caudoviricetes</taxon>
        <taxon>Pantevenvirales</taxon>
        <taxon>Kyanoviridae</taxon>
        <taxon>Nodensvirus</taxon>
        <taxon>Nodensvirus spm2</taxon>
    </lineage>
</organism>
<name>Q5GQR8_BPSYP</name>
<dbReference type="EMBL" id="AJ630128">
    <property type="protein sequence ID" value="CAF34066.1"/>
    <property type="molecule type" value="Genomic_DNA"/>
</dbReference>
<accession>Q5GQR8</accession>
<evidence type="ECO:0000313" key="2">
    <source>
        <dbReference type="EMBL" id="CFW42135.1"/>
    </source>
</evidence>
<dbReference type="Proteomes" id="UP000000994">
    <property type="component" value="Segment"/>
</dbReference>